<sequence>MTDRVIVGVTGATGQAYAVSALELLDRTAVDVHLIVSDAARVTLRQETDYAVGDLLELGDAVHDVDNIGAETASGSFRTAGMLITPCSMKTLAAIAHGYSGNLITRSADVTLKERRPLVLMPRESPFNRIHLENMLTVTDAGGIVVPPFPSFYQRPDSVEEMVDTTMKRALSQLGVDLDHDEWDGVGA</sequence>
<dbReference type="PANTHER" id="PTHR43374">
    <property type="entry name" value="FLAVIN PRENYLTRANSFERASE"/>
    <property type="match status" value="1"/>
</dbReference>
<evidence type="ECO:0000256" key="5">
    <source>
        <dbReference type="HAMAP-Rule" id="MF_01984"/>
    </source>
</evidence>
<keyword evidence="8" id="KW-1185">Reference proteome</keyword>
<dbReference type="Pfam" id="PF02441">
    <property type="entry name" value="Flavoprotein"/>
    <property type="match status" value="1"/>
</dbReference>
<comment type="function">
    <text evidence="5">Flavin prenyltransferase that catalyzes the synthesis of the prenylated FMN cofactor (prenyl-FMN) for 4-hydroxy-3-polyprenylbenzoic acid decarboxylase UbiD. The prenyltransferase is metal-independent and links a dimethylallyl moiety from dimethylallyl monophosphate (DMAP) to the flavin N5 and C6 atoms of FMN.</text>
</comment>
<evidence type="ECO:0000256" key="2">
    <source>
        <dbReference type="ARBA" id="ARBA00022630"/>
    </source>
</evidence>
<keyword evidence="4 5" id="KW-0808">Transferase</keyword>
<comment type="caution">
    <text evidence="5">Lacks conserved residue(s) required for the propagation of feature annotation.</text>
</comment>
<comment type="similarity">
    <text evidence="5">Belongs to the UbiX/PAD1 family.</text>
</comment>
<dbReference type="Gene3D" id="3.40.50.1950">
    <property type="entry name" value="Flavin prenyltransferase-like"/>
    <property type="match status" value="1"/>
</dbReference>
<dbReference type="EC" id="2.5.1.129" evidence="5"/>
<feature type="binding site" evidence="5">
    <location>
        <begin position="11"/>
        <end position="13"/>
    </location>
    <ligand>
        <name>FMN</name>
        <dbReference type="ChEBI" id="CHEBI:58210"/>
    </ligand>
</feature>
<evidence type="ECO:0000256" key="3">
    <source>
        <dbReference type="ARBA" id="ARBA00022643"/>
    </source>
</evidence>
<dbReference type="InterPro" id="IPR004507">
    <property type="entry name" value="UbiX-like"/>
</dbReference>
<feature type="binding site" evidence="5">
    <location>
        <position position="37"/>
    </location>
    <ligand>
        <name>FMN</name>
        <dbReference type="ChEBI" id="CHEBI:58210"/>
    </ligand>
</feature>
<evidence type="ECO:0000256" key="1">
    <source>
        <dbReference type="ARBA" id="ARBA00022602"/>
    </source>
</evidence>
<feature type="binding site" evidence="5">
    <location>
        <position position="123"/>
    </location>
    <ligand>
        <name>FMN</name>
        <dbReference type="ChEBI" id="CHEBI:58210"/>
    </ligand>
</feature>
<evidence type="ECO:0000313" key="7">
    <source>
        <dbReference type="EMBL" id="QUO47159.1"/>
    </source>
</evidence>
<dbReference type="SUPFAM" id="SSF52507">
    <property type="entry name" value="Homo-oligomeric flavin-containing Cys decarboxylases, HFCD"/>
    <property type="match status" value="1"/>
</dbReference>
<organism evidence="7 8">
    <name type="scientific">Halorubrum ruber</name>
    <dbReference type="NCBI Taxonomy" id="2982524"/>
    <lineage>
        <taxon>Archaea</taxon>
        <taxon>Methanobacteriati</taxon>
        <taxon>Methanobacteriota</taxon>
        <taxon>Stenosarchaea group</taxon>
        <taxon>Halobacteria</taxon>
        <taxon>Halobacteriales</taxon>
        <taxon>Haloferacaceae</taxon>
        <taxon>Halorubrum</taxon>
    </lineage>
</organism>
<dbReference type="AlphaFoldDB" id="A0A8T8LJ46"/>
<feature type="binding site" evidence="5">
    <location>
        <begin position="88"/>
        <end position="91"/>
    </location>
    <ligand>
        <name>FMN</name>
        <dbReference type="ChEBI" id="CHEBI:58210"/>
    </ligand>
</feature>
<dbReference type="EMBL" id="CP073695">
    <property type="protein sequence ID" value="QUO47159.1"/>
    <property type="molecule type" value="Genomic_DNA"/>
</dbReference>
<dbReference type="GO" id="GO:0016831">
    <property type="term" value="F:carboxy-lyase activity"/>
    <property type="evidence" value="ECO:0007669"/>
    <property type="project" value="TreeGrafter"/>
</dbReference>
<dbReference type="PANTHER" id="PTHR43374:SF1">
    <property type="entry name" value="FLAVIN PRENYLTRANSFERASE PAD1, MITOCHONDRIAL"/>
    <property type="match status" value="1"/>
</dbReference>
<feature type="domain" description="Flavoprotein" evidence="6">
    <location>
        <begin position="4"/>
        <end position="166"/>
    </location>
</feature>
<feature type="binding site" evidence="5">
    <location>
        <position position="153"/>
    </location>
    <ligand>
        <name>dimethylallyl phosphate</name>
        <dbReference type="ChEBI" id="CHEBI:88052"/>
    </ligand>
</feature>
<keyword evidence="1 5" id="KW-0637">Prenyltransferase</keyword>
<comment type="catalytic activity">
    <reaction evidence="5">
        <text>dimethylallyl phosphate + FMNH2 = prenylated FMNH2 + phosphate</text>
        <dbReference type="Rhea" id="RHEA:37743"/>
        <dbReference type="ChEBI" id="CHEBI:43474"/>
        <dbReference type="ChEBI" id="CHEBI:57618"/>
        <dbReference type="ChEBI" id="CHEBI:87467"/>
        <dbReference type="ChEBI" id="CHEBI:88052"/>
        <dbReference type="EC" id="2.5.1.129"/>
    </reaction>
</comment>
<dbReference type="NCBIfam" id="TIGR00421">
    <property type="entry name" value="ubiX_pad"/>
    <property type="match status" value="1"/>
</dbReference>
<reference evidence="7 8" key="1">
    <citation type="submission" date="2021-03" db="EMBL/GenBank/DDBJ databases">
        <title>Halorubrum sodomense MBLA0099, Whole genome shotgun sequencing.</title>
        <authorList>
            <person name="Seo M.-J."/>
            <person name="Cho E.-S."/>
            <person name="Hwang C.Y."/>
        </authorList>
    </citation>
    <scope>NUCLEOTIDE SEQUENCE [LARGE SCALE GENOMIC DNA]</scope>
    <source>
        <strain evidence="7 8">MBLA0099</strain>
    </source>
</reference>
<dbReference type="InterPro" id="IPR036551">
    <property type="entry name" value="Flavin_trans-like"/>
</dbReference>
<dbReference type="GeneID" id="64828130"/>
<keyword evidence="2 5" id="KW-0285">Flavoprotein</keyword>
<name>A0A8T8LJ46_9EURY</name>
<dbReference type="KEGG" id="hss:J7656_11280"/>
<evidence type="ECO:0000313" key="8">
    <source>
        <dbReference type="Proteomes" id="UP000679341"/>
    </source>
</evidence>
<dbReference type="RefSeq" id="WP_017342780.1">
    <property type="nucleotide sequence ID" value="NZ_CP073695.1"/>
</dbReference>
<accession>A0A8T8LJ46</accession>
<keyword evidence="3 5" id="KW-0288">FMN</keyword>
<dbReference type="InterPro" id="IPR003382">
    <property type="entry name" value="Flavoprotein"/>
</dbReference>
<feature type="binding site" evidence="5">
    <location>
        <position position="169"/>
    </location>
    <ligand>
        <name>dimethylallyl phosphate</name>
        <dbReference type="ChEBI" id="CHEBI:88052"/>
    </ligand>
</feature>
<dbReference type="GO" id="GO:0106141">
    <property type="term" value="F:flavin prenyltransferase activity"/>
    <property type="evidence" value="ECO:0007669"/>
    <property type="project" value="UniProtKB-EC"/>
</dbReference>
<protein>
    <recommendedName>
        <fullName evidence="5">Flavin prenyltransferase UbiX</fullName>
        <ecNumber evidence="5">2.5.1.129</ecNumber>
    </recommendedName>
</protein>
<dbReference type="NCBIfam" id="NF004685">
    <property type="entry name" value="PRK06029.1"/>
    <property type="match status" value="1"/>
</dbReference>
<proteinExistence type="inferred from homology"/>
<evidence type="ECO:0000259" key="6">
    <source>
        <dbReference type="Pfam" id="PF02441"/>
    </source>
</evidence>
<dbReference type="OrthoDB" id="9540at2157"/>
<gene>
    <name evidence="5" type="primary">ubiX</name>
    <name evidence="7" type="ORF">J7656_11280</name>
</gene>
<dbReference type="HAMAP" id="MF_01984">
    <property type="entry name" value="ubiX_pad"/>
    <property type="match status" value="1"/>
</dbReference>
<evidence type="ECO:0000256" key="4">
    <source>
        <dbReference type="ARBA" id="ARBA00022679"/>
    </source>
</evidence>
<dbReference type="Proteomes" id="UP000679341">
    <property type="component" value="Chromosome"/>
</dbReference>